<feature type="repeat" description="ANK" evidence="2">
    <location>
        <begin position="873"/>
        <end position="906"/>
    </location>
</feature>
<keyword evidence="1" id="KW-0677">Repeat</keyword>
<dbReference type="Proteomes" id="UP000606974">
    <property type="component" value="Unassembled WGS sequence"/>
</dbReference>
<feature type="repeat" description="ANK" evidence="2">
    <location>
        <begin position="941"/>
        <end position="975"/>
    </location>
</feature>
<dbReference type="Gene3D" id="3.40.50.300">
    <property type="entry name" value="P-loop containing nucleotide triphosphate hydrolases"/>
    <property type="match status" value="1"/>
</dbReference>
<protein>
    <recommendedName>
        <fullName evidence="7">NACHT domain-containing protein</fullName>
    </recommendedName>
</protein>
<comment type="caution">
    <text evidence="5">The sequence shown here is derived from an EMBL/GenBank/DDBJ whole genome shotgun (WGS) entry which is preliminary data.</text>
</comment>
<dbReference type="InterPro" id="IPR036770">
    <property type="entry name" value="Ankyrin_rpt-contain_sf"/>
</dbReference>
<gene>
    <name evidence="5" type="ORF">GJ744_010280</name>
</gene>
<dbReference type="Pfam" id="PF24883">
    <property type="entry name" value="NPHP3_N"/>
    <property type="match status" value="1"/>
</dbReference>
<feature type="repeat" description="ANK" evidence="2">
    <location>
        <begin position="692"/>
        <end position="724"/>
    </location>
</feature>
<dbReference type="SMART" id="SM00248">
    <property type="entry name" value="ANK"/>
    <property type="match status" value="9"/>
</dbReference>
<dbReference type="SUPFAM" id="SSF52540">
    <property type="entry name" value="P-loop containing nucleoside triphosphate hydrolases"/>
    <property type="match status" value="1"/>
</dbReference>
<name>A0A8H7E3T3_9EURO</name>
<feature type="domain" description="Nephrocystin 3-like N-terminal" evidence="4">
    <location>
        <begin position="188"/>
        <end position="361"/>
    </location>
</feature>
<sequence>MAEPFSVGAGIVGVLGLAIQISQMVLKFGLDWKEAPKETKLICNPSFEEAFDGNSSALLSHLKANDLSQDSIKEAFETCQTQLVEVVDSFKAKERSHRLGWERFKAPFSSFKTSKAISELQRQCQSINQLILIDTATIVASTRLEVKEVRKEHQQWHAAERNRKILRWLSHLSFEEKHRDILSKLHPGTGQWLLDSDQFKAWRNGHQDSPPNLWCPGIPGAGKTVLAANVVDHLQQLFAQDNVAVLYIYCDYKDQVNQTDRNLFASLAKQSISQRSDLPFEAKALYSDCQEGNTSPSSEQCLNLLKSSIDHYRRTFIVLDALDEHLPSDEDNYSPENSLLSELKDIQQQKLGRCSFFMTSREIHSIQEQLQDWTRLDIRAKESDIRSFVKSRICDDKKFTFAGEVRADPGLAKEIIENVVEKAQGMFLLPRLHLDRLGNQTRIGKVRKALNDLPSKLDDTYEDAMYRIQHQHEEHRQLAMRALSWISKAERPLQVEELQHAIAVEFGDEDVEDGPLESATLILSVCAGLVTIDAESRTFRLVHFSVQEFFEKKHYKWFPDADRVIAETCLTYLSFDAFEQTVYQGSDSLLLLLRQYPLFSYAAENWGRHVNRSGLGLEEVKDVALRFLGNERKVAAAMQAMWQKGDYSLILFRYADQERVPGIYLVLAVQCFEFAAAWKSCGGKIDTKDPTDGYTALQLSIKLYDLEMTRCLLDAGADVNESRNDGCTALMDAADRALCEIVKLLLERGADPNVKDKSQFSCLHHAVSSSGWIDFPFEACCGCVELLLKAGADIEARDASGNTPLMSALFASNFSIGEYLLQQGASVDVANSGGEPPLFYILKHCYRVQPMITIRMIELLLQSGADVDAADSHGITALRLAAVDLRRYAETEFLVQSGANVNFTDIKRRTVLMDTAEICNDEKIIHLLLRSGADVNMADHLGCTALMESVRNPTCSCKGTELLLQFGADVNATDEFGETAVTKVVRECFCFSNASRTLRERRRDVLGALLSRGVSEQNRKNALDLALSDPDIDEEIVKMLLPAEESAGACEEMVSIRQHA</sequence>
<dbReference type="OrthoDB" id="5421817at2759"/>
<keyword evidence="6" id="KW-1185">Reference proteome</keyword>
<feature type="repeat" description="ANK" evidence="2">
    <location>
        <begin position="800"/>
        <end position="832"/>
    </location>
</feature>
<dbReference type="Pfam" id="PF12796">
    <property type="entry name" value="Ank_2"/>
    <property type="match status" value="3"/>
</dbReference>
<organism evidence="5 6">
    <name type="scientific">Endocarpon pusillum</name>
    <dbReference type="NCBI Taxonomy" id="364733"/>
    <lineage>
        <taxon>Eukaryota</taxon>
        <taxon>Fungi</taxon>
        <taxon>Dikarya</taxon>
        <taxon>Ascomycota</taxon>
        <taxon>Pezizomycotina</taxon>
        <taxon>Eurotiomycetes</taxon>
        <taxon>Chaetothyriomycetidae</taxon>
        <taxon>Verrucariales</taxon>
        <taxon>Verrucariaceae</taxon>
        <taxon>Endocarpon</taxon>
    </lineage>
</organism>
<dbReference type="InterPro" id="IPR054471">
    <property type="entry name" value="GPIID_WHD"/>
</dbReference>
<dbReference type="Gene3D" id="1.25.40.20">
    <property type="entry name" value="Ankyrin repeat-containing domain"/>
    <property type="match status" value="3"/>
</dbReference>
<feature type="repeat" description="ANK" evidence="2">
    <location>
        <begin position="725"/>
        <end position="757"/>
    </location>
</feature>
<dbReference type="PANTHER" id="PTHR10039">
    <property type="entry name" value="AMELOGENIN"/>
    <property type="match status" value="1"/>
</dbReference>
<feature type="domain" description="GPI inositol-deacylase winged helix" evidence="3">
    <location>
        <begin position="472"/>
        <end position="552"/>
    </location>
</feature>
<accession>A0A8H7E3T3</accession>
<feature type="repeat" description="ANK" evidence="2">
    <location>
        <begin position="907"/>
        <end position="940"/>
    </location>
</feature>
<proteinExistence type="predicted"/>
<evidence type="ECO:0000256" key="1">
    <source>
        <dbReference type="ARBA" id="ARBA00022737"/>
    </source>
</evidence>
<evidence type="ECO:0000313" key="6">
    <source>
        <dbReference type="Proteomes" id="UP000606974"/>
    </source>
</evidence>
<dbReference type="InterPro" id="IPR056884">
    <property type="entry name" value="NPHP3-like_N"/>
</dbReference>
<dbReference type="PROSITE" id="PS50297">
    <property type="entry name" value="ANK_REP_REGION"/>
    <property type="match status" value="3"/>
</dbReference>
<dbReference type="SUPFAM" id="SSF48403">
    <property type="entry name" value="Ankyrin repeat"/>
    <property type="match status" value="1"/>
</dbReference>
<dbReference type="Pfam" id="PF22939">
    <property type="entry name" value="WHD_GPIID"/>
    <property type="match status" value="1"/>
</dbReference>
<evidence type="ECO:0008006" key="7">
    <source>
        <dbReference type="Google" id="ProtNLM"/>
    </source>
</evidence>
<evidence type="ECO:0000256" key="2">
    <source>
        <dbReference type="PROSITE-ProRule" id="PRU00023"/>
    </source>
</evidence>
<dbReference type="PROSITE" id="PS50088">
    <property type="entry name" value="ANK_REPEAT"/>
    <property type="match status" value="6"/>
</dbReference>
<reference evidence="5" key="1">
    <citation type="submission" date="2020-02" db="EMBL/GenBank/DDBJ databases">
        <authorList>
            <person name="Palmer J.M."/>
        </authorList>
    </citation>
    <scope>NUCLEOTIDE SEQUENCE</scope>
    <source>
        <strain evidence="5">EPUS1.4</strain>
        <tissue evidence="5">Thallus</tissue>
    </source>
</reference>
<dbReference type="EMBL" id="JAACFV010000066">
    <property type="protein sequence ID" value="KAF7507610.1"/>
    <property type="molecule type" value="Genomic_DNA"/>
</dbReference>
<dbReference type="PANTHER" id="PTHR10039:SF15">
    <property type="entry name" value="NACHT DOMAIN-CONTAINING PROTEIN"/>
    <property type="match status" value="1"/>
</dbReference>
<dbReference type="InterPro" id="IPR027417">
    <property type="entry name" value="P-loop_NTPase"/>
</dbReference>
<dbReference type="InterPro" id="IPR002110">
    <property type="entry name" value="Ankyrin_rpt"/>
</dbReference>
<evidence type="ECO:0000313" key="5">
    <source>
        <dbReference type="EMBL" id="KAF7507610.1"/>
    </source>
</evidence>
<keyword evidence="2" id="KW-0040">ANK repeat</keyword>
<evidence type="ECO:0000259" key="4">
    <source>
        <dbReference type="Pfam" id="PF24883"/>
    </source>
</evidence>
<dbReference type="AlphaFoldDB" id="A0A8H7E3T3"/>
<evidence type="ECO:0000259" key="3">
    <source>
        <dbReference type="Pfam" id="PF22939"/>
    </source>
</evidence>